<sequence length="130" mass="14571">MKPAAFACAILAILSSTVILLSTAGMLCIYIAKLGDEMSTELDQIKVHPPIFGESLLHKWAIIKRETDNLWREMVSMDGNLDVSRRTRRQLEELLNAPEIEKTLPNNAAPEVLANFSPCGMFFLVHIFEV</sequence>
<keyword evidence="2" id="KW-1185">Reference proteome</keyword>
<evidence type="ECO:0008006" key="3">
    <source>
        <dbReference type="Google" id="ProtNLM"/>
    </source>
</evidence>
<gene>
    <name evidence="1" type="ORF">SVUK_LOCUS20169</name>
</gene>
<dbReference type="Proteomes" id="UP000270094">
    <property type="component" value="Unassembled WGS sequence"/>
</dbReference>
<organism evidence="1 2">
    <name type="scientific">Strongylus vulgaris</name>
    <name type="common">Blood worm</name>
    <dbReference type="NCBI Taxonomy" id="40348"/>
    <lineage>
        <taxon>Eukaryota</taxon>
        <taxon>Metazoa</taxon>
        <taxon>Ecdysozoa</taxon>
        <taxon>Nematoda</taxon>
        <taxon>Chromadorea</taxon>
        <taxon>Rhabditida</taxon>
        <taxon>Rhabditina</taxon>
        <taxon>Rhabditomorpha</taxon>
        <taxon>Strongyloidea</taxon>
        <taxon>Strongylidae</taxon>
        <taxon>Strongylus</taxon>
    </lineage>
</organism>
<dbReference type="AlphaFoldDB" id="A0A3P7JHH8"/>
<accession>A0A3P7JHH8</accession>
<dbReference type="EMBL" id="UYYB01136982">
    <property type="protein sequence ID" value="VDM85171.1"/>
    <property type="molecule type" value="Genomic_DNA"/>
</dbReference>
<evidence type="ECO:0000313" key="2">
    <source>
        <dbReference type="Proteomes" id="UP000270094"/>
    </source>
</evidence>
<proteinExistence type="predicted"/>
<evidence type="ECO:0000313" key="1">
    <source>
        <dbReference type="EMBL" id="VDM85171.1"/>
    </source>
</evidence>
<protein>
    <recommendedName>
        <fullName evidence="3">Nematode cuticle collagen N-terminal domain-containing protein</fullName>
    </recommendedName>
</protein>
<reference evidence="1 2" key="1">
    <citation type="submission" date="2018-11" db="EMBL/GenBank/DDBJ databases">
        <authorList>
            <consortium name="Pathogen Informatics"/>
        </authorList>
    </citation>
    <scope>NUCLEOTIDE SEQUENCE [LARGE SCALE GENOMIC DNA]</scope>
</reference>
<dbReference type="OrthoDB" id="10037288at2759"/>
<name>A0A3P7JHH8_STRVU</name>